<evidence type="ECO:0000313" key="5">
    <source>
        <dbReference type="EMBL" id="MFC0469850.1"/>
    </source>
</evidence>
<evidence type="ECO:0000256" key="3">
    <source>
        <dbReference type="ARBA" id="ARBA00023163"/>
    </source>
</evidence>
<reference evidence="5 6" key="1">
    <citation type="submission" date="2024-09" db="EMBL/GenBank/DDBJ databases">
        <authorList>
            <person name="Sun Q."/>
            <person name="Mori K."/>
        </authorList>
    </citation>
    <scope>NUCLEOTIDE SEQUENCE [LARGE SCALE GENOMIC DNA]</scope>
    <source>
        <strain evidence="5 6">NCAIM B.02610</strain>
    </source>
</reference>
<dbReference type="Pfam" id="PF07702">
    <property type="entry name" value="UTRA"/>
    <property type="match status" value="1"/>
</dbReference>
<keyword evidence="3" id="KW-0804">Transcription</keyword>
<proteinExistence type="predicted"/>
<dbReference type="PANTHER" id="PTHR44846">
    <property type="entry name" value="MANNOSYL-D-GLYCERATE TRANSPORT/METABOLISM SYSTEM REPRESSOR MNGR-RELATED"/>
    <property type="match status" value="1"/>
</dbReference>
<name>A0ABV6K9Y5_9BACI</name>
<evidence type="ECO:0000313" key="6">
    <source>
        <dbReference type="Proteomes" id="UP001589838"/>
    </source>
</evidence>
<keyword evidence="1" id="KW-0805">Transcription regulation</keyword>
<dbReference type="InterPro" id="IPR012702">
    <property type="entry name" value="CP_lyase_PhnF"/>
</dbReference>
<dbReference type="Gene3D" id="3.40.1410.10">
    <property type="entry name" value="Chorismate lyase-like"/>
    <property type="match status" value="1"/>
</dbReference>
<organism evidence="5 6">
    <name type="scientific">Halalkalibacter kiskunsagensis</name>
    <dbReference type="NCBI Taxonomy" id="1548599"/>
    <lineage>
        <taxon>Bacteria</taxon>
        <taxon>Bacillati</taxon>
        <taxon>Bacillota</taxon>
        <taxon>Bacilli</taxon>
        <taxon>Bacillales</taxon>
        <taxon>Bacillaceae</taxon>
        <taxon>Halalkalibacter</taxon>
    </lineage>
</organism>
<dbReference type="InterPro" id="IPR036388">
    <property type="entry name" value="WH-like_DNA-bd_sf"/>
</dbReference>
<dbReference type="CDD" id="cd07377">
    <property type="entry name" value="WHTH_GntR"/>
    <property type="match status" value="1"/>
</dbReference>
<accession>A0ABV6K9Y5</accession>
<evidence type="ECO:0000256" key="2">
    <source>
        <dbReference type="ARBA" id="ARBA00023125"/>
    </source>
</evidence>
<dbReference type="Pfam" id="PF00392">
    <property type="entry name" value="GntR"/>
    <property type="match status" value="1"/>
</dbReference>
<feature type="domain" description="HTH gntR-type" evidence="4">
    <location>
        <begin position="8"/>
        <end position="76"/>
    </location>
</feature>
<dbReference type="Gene3D" id="1.10.10.10">
    <property type="entry name" value="Winged helix-like DNA-binding domain superfamily/Winged helix DNA-binding domain"/>
    <property type="match status" value="1"/>
</dbReference>
<dbReference type="NCBIfam" id="TIGR02325">
    <property type="entry name" value="C_P_lyase_phnF"/>
    <property type="match status" value="1"/>
</dbReference>
<gene>
    <name evidence="5" type="primary">phnF</name>
    <name evidence="5" type="ORF">ACFFHM_04700</name>
</gene>
<dbReference type="Proteomes" id="UP001589838">
    <property type="component" value="Unassembled WGS sequence"/>
</dbReference>
<dbReference type="SMART" id="SM00866">
    <property type="entry name" value="UTRA"/>
    <property type="match status" value="1"/>
</dbReference>
<dbReference type="InterPro" id="IPR011663">
    <property type="entry name" value="UTRA"/>
</dbReference>
<sequence length="240" mass="27742">MLDKNSPLPIYYQLEAEIREQIMSGQLQPGDMLPSEREYSEKYSISRMTIRQAIMNLASEGLITRQKGRGTFVAEKKLEQPLKGITSFSEEMKAQNLQPTTQIISFQLIQAEAYIAQKLQIHANDPIYKIQRIRLADQEPIAFETTYTPKKVVGQMTEKDLSSSFYDYIEKELQLTISHGEQEIESTLANADEIVHLHLSKGDPVLFVRRVTYSTSGQPFEYSRTSYRADKYRYKIQMPR</sequence>
<dbReference type="PANTHER" id="PTHR44846:SF1">
    <property type="entry name" value="MANNOSYL-D-GLYCERATE TRANSPORT_METABOLISM SYSTEM REPRESSOR MNGR-RELATED"/>
    <property type="match status" value="1"/>
</dbReference>
<dbReference type="RefSeq" id="WP_335962010.1">
    <property type="nucleotide sequence ID" value="NZ_JAXBLX010000023.1"/>
</dbReference>
<evidence type="ECO:0000256" key="1">
    <source>
        <dbReference type="ARBA" id="ARBA00023015"/>
    </source>
</evidence>
<dbReference type="InterPro" id="IPR036390">
    <property type="entry name" value="WH_DNA-bd_sf"/>
</dbReference>
<dbReference type="EMBL" id="JBHLUX010000013">
    <property type="protein sequence ID" value="MFC0469850.1"/>
    <property type="molecule type" value="Genomic_DNA"/>
</dbReference>
<dbReference type="SUPFAM" id="SSF46785">
    <property type="entry name" value="Winged helix' DNA-binding domain"/>
    <property type="match status" value="1"/>
</dbReference>
<dbReference type="PROSITE" id="PS50949">
    <property type="entry name" value="HTH_GNTR"/>
    <property type="match status" value="1"/>
</dbReference>
<dbReference type="InterPro" id="IPR000524">
    <property type="entry name" value="Tscrpt_reg_HTH_GntR"/>
</dbReference>
<dbReference type="SMART" id="SM00345">
    <property type="entry name" value="HTH_GNTR"/>
    <property type="match status" value="1"/>
</dbReference>
<keyword evidence="6" id="KW-1185">Reference proteome</keyword>
<dbReference type="SUPFAM" id="SSF64288">
    <property type="entry name" value="Chorismate lyase-like"/>
    <property type="match status" value="1"/>
</dbReference>
<keyword evidence="2" id="KW-0238">DNA-binding</keyword>
<dbReference type="InterPro" id="IPR050679">
    <property type="entry name" value="Bact_HTH_transcr_reg"/>
</dbReference>
<evidence type="ECO:0000259" key="4">
    <source>
        <dbReference type="PROSITE" id="PS50949"/>
    </source>
</evidence>
<comment type="caution">
    <text evidence="5">The sequence shown here is derived from an EMBL/GenBank/DDBJ whole genome shotgun (WGS) entry which is preliminary data.</text>
</comment>
<protein>
    <submittedName>
        <fullName evidence="5">Phosphonate metabolism transcriptional regulator PhnF</fullName>
    </submittedName>
</protein>
<dbReference type="PRINTS" id="PR00035">
    <property type="entry name" value="HTHGNTR"/>
</dbReference>
<dbReference type="InterPro" id="IPR028978">
    <property type="entry name" value="Chorismate_lyase_/UTRA_dom_sf"/>
</dbReference>